<comment type="caution">
    <text evidence="1">The sequence shown here is derived from an EMBL/GenBank/DDBJ whole genome shotgun (WGS) entry which is preliminary data.</text>
</comment>
<keyword evidence="2" id="KW-1185">Reference proteome</keyword>
<dbReference type="EMBL" id="QTSX02006614">
    <property type="protein sequence ID" value="KAJ9052730.1"/>
    <property type="molecule type" value="Genomic_DNA"/>
</dbReference>
<dbReference type="Proteomes" id="UP001165960">
    <property type="component" value="Unassembled WGS sequence"/>
</dbReference>
<proteinExistence type="predicted"/>
<gene>
    <name evidence="1" type="ORF">DSO57_1031357</name>
</gene>
<sequence length="251" mass="28152">MVAWLLVVLSVVLLVTKIALLVSPKKASRYLDGSRHLAPDKQTTTYSNIAVNTSRDIHNPSFFRFEFPDKFTGAFSWSGAPMSFASYHSNHPRPRSHKIACEYSRSDSKRGGCFVREAEGYNVSKLIRSAPTTCTEVGLCYITATFPVAPTTSNNLESSLRYNKLLKLADIDPKLPLFGSPRPFNQTITMTFEGPGTREIWFKPIFWSVIGLYRNIRHDNAKITQIYVSLDFPLSVANQSDAMYSLVDPNA</sequence>
<accession>A0ACC2RRN9</accession>
<name>A0ACC2RRN9_9FUNG</name>
<evidence type="ECO:0000313" key="2">
    <source>
        <dbReference type="Proteomes" id="UP001165960"/>
    </source>
</evidence>
<reference evidence="1" key="1">
    <citation type="submission" date="2022-04" db="EMBL/GenBank/DDBJ databases">
        <title>Genome of the entomopathogenic fungus Entomophthora muscae.</title>
        <authorList>
            <person name="Elya C."/>
            <person name="Lovett B.R."/>
            <person name="Lee E."/>
            <person name="Macias A.M."/>
            <person name="Hajek A.E."/>
            <person name="De Bivort B.L."/>
            <person name="Kasson M.T."/>
            <person name="De Fine Licht H.H."/>
            <person name="Stajich J.E."/>
        </authorList>
    </citation>
    <scope>NUCLEOTIDE SEQUENCE</scope>
    <source>
        <strain evidence="1">Berkeley</strain>
    </source>
</reference>
<evidence type="ECO:0000313" key="1">
    <source>
        <dbReference type="EMBL" id="KAJ9052730.1"/>
    </source>
</evidence>
<organism evidence="1 2">
    <name type="scientific">Entomophthora muscae</name>
    <dbReference type="NCBI Taxonomy" id="34485"/>
    <lineage>
        <taxon>Eukaryota</taxon>
        <taxon>Fungi</taxon>
        <taxon>Fungi incertae sedis</taxon>
        <taxon>Zoopagomycota</taxon>
        <taxon>Entomophthoromycotina</taxon>
        <taxon>Entomophthoromycetes</taxon>
        <taxon>Entomophthorales</taxon>
        <taxon>Entomophthoraceae</taxon>
        <taxon>Entomophthora</taxon>
    </lineage>
</organism>
<protein>
    <submittedName>
        <fullName evidence="1">Uncharacterized protein</fullName>
    </submittedName>
</protein>